<keyword evidence="2" id="KW-0472">Membrane</keyword>
<accession>A0A2S9XF72</accession>
<reference evidence="4 5" key="1">
    <citation type="submission" date="2018-03" db="EMBL/GenBank/DDBJ databases">
        <title>Draft Genome Sequences of the Obligatory Marine Myxobacteria Enhygromyxa salina SWB005.</title>
        <authorList>
            <person name="Poehlein A."/>
            <person name="Moghaddam J.A."/>
            <person name="Harms H."/>
            <person name="Alanjari M."/>
            <person name="Koenig G.M."/>
            <person name="Daniel R."/>
            <person name="Schaeberle T.F."/>
        </authorList>
    </citation>
    <scope>NUCLEOTIDE SEQUENCE [LARGE SCALE GENOMIC DNA]</scope>
    <source>
        <strain evidence="4 5">SWB005</strain>
    </source>
</reference>
<dbReference type="AlphaFoldDB" id="A0A2S9XF72"/>
<protein>
    <recommendedName>
        <fullName evidence="3">Protein kinase domain-containing protein</fullName>
    </recommendedName>
</protein>
<proteinExistence type="predicted"/>
<dbReference type="GO" id="GO:0005524">
    <property type="term" value="F:ATP binding"/>
    <property type="evidence" value="ECO:0007669"/>
    <property type="project" value="InterPro"/>
</dbReference>
<dbReference type="OrthoDB" id="139166at2"/>
<evidence type="ECO:0000259" key="3">
    <source>
        <dbReference type="PROSITE" id="PS50011"/>
    </source>
</evidence>
<dbReference type="Gene3D" id="1.10.510.10">
    <property type="entry name" value="Transferase(Phosphotransferase) domain 1"/>
    <property type="match status" value="1"/>
</dbReference>
<dbReference type="InterPro" id="IPR011009">
    <property type="entry name" value="Kinase-like_dom_sf"/>
</dbReference>
<evidence type="ECO:0000256" key="1">
    <source>
        <dbReference type="SAM" id="MobiDB-lite"/>
    </source>
</evidence>
<keyword evidence="5" id="KW-1185">Reference proteome</keyword>
<keyword evidence="2" id="KW-0812">Transmembrane</keyword>
<name>A0A2S9XF72_9BACT</name>
<organism evidence="4 5">
    <name type="scientific">Enhygromyxa salina</name>
    <dbReference type="NCBI Taxonomy" id="215803"/>
    <lineage>
        <taxon>Bacteria</taxon>
        <taxon>Pseudomonadati</taxon>
        <taxon>Myxococcota</taxon>
        <taxon>Polyangia</taxon>
        <taxon>Nannocystales</taxon>
        <taxon>Nannocystaceae</taxon>
        <taxon>Enhygromyxa</taxon>
    </lineage>
</organism>
<dbReference type="Gene3D" id="3.30.200.20">
    <property type="entry name" value="Phosphorylase Kinase, domain 1"/>
    <property type="match status" value="1"/>
</dbReference>
<dbReference type="Proteomes" id="UP000237968">
    <property type="component" value="Unassembled WGS sequence"/>
</dbReference>
<feature type="region of interest" description="Disordered" evidence="1">
    <location>
        <begin position="254"/>
        <end position="329"/>
    </location>
</feature>
<dbReference type="InterPro" id="IPR000719">
    <property type="entry name" value="Prot_kinase_dom"/>
</dbReference>
<feature type="transmembrane region" description="Helical" evidence="2">
    <location>
        <begin position="356"/>
        <end position="376"/>
    </location>
</feature>
<feature type="compositionally biased region" description="Basic and acidic residues" evidence="1">
    <location>
        <begin position="319"/>
        <end position="329"/>
    </location>
</feature>
<dbReference type="GO" id="GO:0004672">
    <property type="term" value="F:protein kinase activity"/>
    <property type="evidence" value="ECO:0007669"/>
    <property type="project" value="InterPro"/>
</dbReference>
<evidence type="ECO:0000313" key="5">
    <source>
        <dbReference type="Proteomes" id="UP000237968"/>
    </source>
</evidence>
<gene>
    <name evidence="4" type="ORF">ENSA5_54830</name>
</gene>
<dbReference type="SMART" id="SM00220">
    <property type="entry name" value="S_TKc"/>
    <property type="match status" value="1"/>
</dbReference>
<sequence>MICANCAKQIDAGAQSCPACGGDPLLGGHYRLDRVVAEDRRGLSYRATRTKDGRLVRARILALPRGSEGDDDRPSAAFPELDHPAFPRLIEHGTVGRKDSWWTVHEHVPGQLLAARLDAEAERCSDRGWLLELIGAVAEALAYLHERDQPIVHGSVSLDTIVVRNDTPCSISLLDVARVSDATLTPATDIRALGLAILALLTGERAILPEVERLRASVGGDDQLTALLGRMLEAGGTPRITSCELREAVIRLHSSRPNPAPSSPRELELRSPPTARTSAKPAPRFMMIEPISPRPGPASLRSARVPGRSQALRRSSVRSPREDVPVMRPEELSRELSQAHHATTALEQRQRKQLNVARGLVVVIAAIITALATYIATTL</sequence>
<dbReference type="SUPFAM" id="SSF56112">
    <property type="entry name" value="Protein kinase-like (PK-like)"/>
    <property type="match status" value="1"/>
</dbReference>
<evidence type="ECO:0000256" key="2">
    <source>
        <dbReference type="SAM" id="Phobius"/>
    </source>
</evidence>
<dbReference type="EMBL" id="PVNK01000240">
    <property type="protein sequence ID" value="PRP91509.1"/>
    <property type="molecule type" value="Genomic_DNA"/>
</dbReference>
<dbReference type="RefSeq" id="WP_106394692.1">
    <property type="nucleotide sequence ID" value="NZ_PVNK01000240.1"/>
</dbReference>
<comment type="caution">
    <text evidence="4">The sequence shown here is derived from an EMBL/GenBank/DDBJ whole genome shotgun (WGS) entry which is preliminary data.</text>
</comment>
<evidence type="ECO:0000313" key="4">
    <source>
        <dbReference type="EMBL" id="PRP91509.1"/>
    </source>
</evidence>
<keyword evidence="2" id="KW-1133">Transmembrane helix</keyword>
<feature type="domain" description="Protein kinase" evidence="3">
    <location>
        <begin position="30"/>
        <end position="256"/>
    </location>
</feature>
<dbReference type="PROSITE" id="PS50011">
    <property type="entry name" value="PROTEIN_KINASE_DOM"/>
    <property type="match status" value="1"/>
</dbReference>